<evidence type="ECO:0000313" key="2">
    <source>
        <dbReference type="EMBL" id="CAK0854278.1"/>
    </source>
</evidence>
<protein>
    <submittedName>
        <fullName evidence="2">Uncharacterized protein</fullName>
    </submittedName>
</protein>
<dbReference type="EMBL" id="CAUYUJ010015464">
    <property type="protein sequence ID" value="CAK0854278.1"/>
    <property type="molecule type" value="Genomic_DNA"/>
</dbReference>
<keyword evidence="1" id="KW-0812">Transmembrane</keyword>
<evidence type="ECO:0000313" key="3">
    <source>
        <dbReference type="Proteomes" id="UP001189429"/>
    </source>
</evidence>
<evidence type="ECO:0000256" key="1">
    <source>
        <dbReference type="SAM" id="Phobius"/>
    </source>
</evidence>
<keyword evidence="3" id="KW-1185">Reference proteome</keyword>
<accession>A0ABN9U5K4</accession>
<proteinExistence type="predicted"/>
<keyword evidence="1" id="KW-0472">Membrane</keyword>
<feature type="transmembrane region" description="Helical" evidence="1">
    <location>
        <begin position="165"/>
        <end position="186"/>
    </location>
</feature>
<comment type="caution">
    <text evidence="2">The sequence shown here is derived from an EMBL/GenBank/DDBJ whole genome shotgun (WGS) entry which is preliminary data.</text>
</comment>
<gene>
    <name evidence="2" type="ORF">PCOR1329_LOCUS45439</name>
</gene>
<reference evidence="2" key="1">
    <citation type="submission" date="2023-10" db="EMBL/GenBank/DDBJ databases">
        <authorList>
            <person name="Chen Y."/>
            <person name="Shah S."/>
            <person name="Dougan E. K."/>
            <person name="Thang M."/>
            <person name="Chan C."/>
        </authorList>
    </citation>
    <scope>NUCLEOTIDE SEQUENCE [LARGE SCALE GENOMIC DNA]</scope>
</reference>
<name>A0ABN9U5K4_9DINO</name>
<keyword evidence="1" id="KW-1133">Transmembrane helix</keyword>
<sequence length="200" mass="21623">MAETRSTTRSQQSDAGVRHRDVRWFLSAFISPHTPAPHASPLRLHPLYFSGPACCKDPRGSRGMAAPSLLWHHIGKGALEGAKLFALRGSAPIPPHPPLLPLEAAREREVIRTSRFAQRKGRSWEPLIGMTAYAAFLKLTLGTDDLVWLAPFVARESTRAGKLRVTMLYSASVTVLVALAAVIALVPADDCSGCLPGRGV</sequence>
<organism evidence="2 3">
    <name type="scientific">Prorocentrum cordatum</name>
    <dbReference type="NCBI Taxonomy" id="2364126"/>
    <lineage>
        <taxon>Eukaryota</taxon>
        <taxon>Sar</taxon>
        <taxon>Alveolata</taxon>
        <taxon>Dinophyceae</taxon>
        <taxon>Prorocentrales</taxon>
        <taxon>Prorocentraceae</taxon>
        <taxon>Prorocentrum</taxon>
    </lineage>
</organism>
<dbReference type="Proteomes" id="UP001189429">
    <property type="component" value="Unassembled WGS sequence"/>
</dbReference>